<comment type="caution">
    <text evidence="1">The sequence shown here is derived from an EMBL/GenBank/DDBJ whole genome shotgun (WGS) entry which is preliminary data.</text>
</comment>
<dbReference type="Proteomes" id="UP000709336">
    <property type="component" value="Unassembled WGS sequence"/>
</dbReference>
<evidence type="ECO:0000313" key="1">
    <source>
        <dbReference type="EMBL" id="NMH61501.1"/>
    </source>
</evidence>
<dbReference type="RefSeq" id="WP_169212063.1">
    <property type="nucleotide sequence ID" value="NZ_JAATNW010000010.1"/>
</dbReference>
<evidence type="ECO:0000313" key="2">
    <source>
        <dbReference type="Proteomes" id="UP000709336"/>
    </source>
</evidence>
<gene>
    <name evidence="1" type="ORF">HCJ96_15835</name>
</gene>
<keyword evidence="2" id="KW-1185">Reference proteome</keyword>
<evidence type="ECO:0008006" key="3">
    <source>
        <dbReference type="Google" id="ProtNLM"/>
    </source>
</evidence>
<protein>
    <recommendedName>
        <fullName evidence="3">Asparagine synthetase domain-containing protein</fullName>
    </recommendedName>
</protein>
<dbReference type="EMBL" id="JAATNW010000010">
    <property type="protein sequence ID" value="NMH61501.1"/>
    <property type="molecule type" value="Genomic_DNA"/>
</dbReference>
<name>A0ABX1R736_9ALTE</name>
<proteinExistence type="predicted"/>
<organism evidence="1 2">
    <name type="scientific">Alteromonas ponticola</name>
    <dbReference type="NCBI Taxonomy" id="2720613"/>
    <lineage>
        <taxon>Bacteria</taxon>
        <taxon>Pseudomonadati</taxon>
        <taxon>Pseudomonadota</taxon>
        <taxon>Gammaproteobacteria</taxon>
        <taxon>Alteromonadales</taxon>
        <taxon>Alteromonadaceae</taxon>
        <taxon>Alteromonas/Salinimonas group</taxon>
        <taxon>Alteromonas</taxon>
    </lineage>
</organism>
<accession>A0ABX1R736</accession>
<reference evidence="1 2" key="1">
    <citation type="submission" date="2020-03" db="EMBL/GenBank/DDBJ databases">
        <title>Alteromonas ponticola sp. nov., isolated from seawater.</title>
        <authorList>
            <person name="Yoon J.-H."/>
            <person name="Kim Y.-O."/>
        </authorList>
    </citation>
    <scope>NUCLEOTIDE SEQUENCE [LARGE SCALE GENOMIC DNA]</scope>
    <source>
        <strain evidence="1 2">MYP5</strain>
    </source>
</reference>
<sequence>MKLEFKQLPTEALPALAWVAQHTAGAPEHLDVFCGELVEKGDNFVVEGVWPGAFTELEFVASELFYGSGLRVIDDEVYFVSSCSTVDRLWVHQDAETITVSNSLPCLLAAADIDLIESNSNYASAVETIVKGRDYQKDFPVSRGTLQVHYFENICLTSGMLQIKEKGLNVEPFLQFEDYSRFLYETALAIGDNARDPARRLPVEVITTVSKGYDSPVSSLLAKKAGATKALTLKAARSVFPREDSGKEIADLLGLQCKEYVFERKNILDEKWYWAANGSLQDMNFSVFSYPKGPSVLFTGFNGDMVWSKEKNLQADFLKRKDSTGLGFCEHRLVKGVIHCPVPYWGIRHVSDIKKISNSDYMTPWSVAGDYDRPVPRRLVEEVGIPRTHFGIQKSATTIDDLVLLPVSPKLKNEYQKFLKLNNIPTQKVMGFSPMRTMVDVWRSLFRQRIIDLTNPILNLSASKRTFGWEDYLFPWANQSLKPKKHFTMRDSE</sequence>